<dbReference type="AlphaFoldDB" id="A0A9W3ZWG3"/>
<feature type="transmembrane region" description="Helical" evidence="1">
    <location>
        <begin position="6"/>
        <end position="22"/>
    </location>
</feature>
<dbReference type="Proteomes" id="UP000055316">
    <property type="component" value="Chromosome"/>
</dbReference>
<name>A0A9W3ZWG3_BACTO</name>
<organism evidence="2 3">
    <name type="scientific">Bacillus thuringiensis subsp. tolworthi</name>
    <dbReference type="NCBI Taxonomy" id="1442"/>
    <lineage>
        <taxon>Bacteria</taxon>
        <taxon>Bacillati</taxon>
        <taxon>Bacillota</taxon>
        <taxon>Bacilli</taxon>
        <taxon>Bacillales</taxon>
        <taxon>Bacillaceae</taxon>
        <taxon>Bacillus</taxon>
        <taxon>Bacillus cereus group</taxon>
    </lineage>
</organism>
<keyword evidence="1" id="KW-0812">Transmembrane</keyword>
<gene>
    <name evidence="2" type="ORF">KNN_03479</name>
</gene>
<proteinExistence type="predicted"/>
<evidence type="ECO:0000313" key="2">
    <source>
        <dbReference type="EMBL" id="BAR84323.1"/>
    </source>
</evidence>
<sequence>MSTLVIGNIIFLLSTLVIGINLHRKYVGLEKIYFIVYFFCLVGFTVSLNYYVNKIKKLNS</sequence>
<evidence type="ECO:0000256" key="1">
    <source>
        <dbReference type="SAM" id="Phobius"/>
    </source>
</evidence>
<accession>A0A9W3ZWG3</accession>
<evidence type="ECO:0000313" key="3">
    <source>
        <dbReference type="Proteomes" id="UP000055316"/>
    </source>
</evidence>
<keyword evidence="1" id="KW-1133">Transmembrane helix</keyword>
<feature type="transmembrane region" description="Helical" evidence="1">
    <location>
        <begin position="34"/>
        <end position="52"/>
    </location>
</feature>
<keyword evidence="1" id="KW-0472">Membrane</keyword>
<protein>
    <submittedName>
        <fullName evidence="2">Uncharacterized protein</fullName>
    </submittedName>
</protein>
<dbReference type="EMBL" id="AP014864">
    <property type="protein sequence ID" value="BAR84323.1"/>
    <property type="molecule type" value="Genomic_DNA"/>
</dbReference>
<reference evidence="2 3" key="1">
    <citation type="submission" date="2015-05" db="EMBL/GenBank/DDBJ databases">
        <title>Whole genome sequence of Bacillus thuringiensis serovar tolworthi Pasteur Institute Standard strain.</title>
        <authorList>
            <person name="Kanda K."/>
            <person name="Nakashima K."/>
            <person name="Nagano Y."/>
        </authorList>
    </citation>
    <scope>NUCLEOTIDE SEQUENCE [LARGE SCALE GENOMIC DNA]</scope>
    <source>
        <strain evidence="2 3">Pasteur Institute Standard strain</strain>
    </source>
</reference>